<dbReference type="SUPFAM" id="SSF52540">
    <property type="entry name" value="P-loop containing nucleoside triphosphate hydrolases"/>
    <property type="match status" value="2"/>
</dbReference>
<keyword evidence="6 10" id="KW-0269">Exonuclease</keyword>
<keyword evidence="3 10" id="KW-0227">DNA damage</keyword>
<dbReference type="Gene3D" id="3.40.50.10930">
    <property type="match status" value="1"/>
</dbReference>
<keyword evidence="2 10" id="KW-0547">Nucleotide-binding</keyword>
<dbReference type="PANTHER" id="PTHR30591">
    <property type="entry name" value="RECBCD ENZYME SUBUNIT RECC"/>
    <property type="match status" value="1"/>
</dbReference>
<evidence type="ECO:0000259" key="11">
    <source>
        <dbReference type="Pfam" id="PF17946"/>
    </source>
</evidence>
<keyword evidence="4 10" id="KW-0378">Hydrolase</keyword>
<organism evidence="12 13">
    <name type="scientific">Lysobacter yangpyeongensis</name>
    <dbReference type="NCBI Taxonomy" id="346182"/>
    <lineage>
        <taxon>Bacteria</taxon>
        <taxon>Pseudomonadati</taxon>
        <taxon>Pseudomonadota</taxon>
        <taxon>Gammaproteobacteria</taxon>
        <taxon>Lysobacterales</taxon>
        <taxon>Lysobacteraceae</taxon>
        <taxon>Lysobacter</taxon>
    </lineage>
</organism>
<protein>
    <recommendedName>
        <fullName evidence="10">RecBCD enzyme subunit RecC</fullName>
    </recommendedName>
    <alternativeName>
        <fullName evidence="10">Exonuclease V subunit RecC</fullName>
        <shortName evidence="10">ExoV subunit RecC</shortName>
    </alternativeName>
    <alternativeName>
        <fullName evidence="10">Helicase/nuclease RecBCD subunit RecC</fullName>
    </alternativeName>
</protein>
<evidence type="ECO:0000256" key="7">
    <source>
        <dbReference type="ARBA" id="ARBA00022840"/>
    </source>
</evidence>
<evidence type="ECO:0000256" key="8">
    <source>
        <dbReference type="ARBA" id="ARBA00023125"/>
    </source>
</evidence>
<dbReference type="Gene3D" id="3.40.50.300">
    <property type="entry name" value="P-loop containing nucleotide triphosphate hydrolases"/>
    <property type="match status" value="2"/>
</dbReference>
<evidence type="ECO:0000256" key="10">
    <source>
        <dbReference type="HAMAP-Rule" id="MF_01486"/>
    </source>
</evidence>
<dbReference type="Proteomes" id="UP001596036">
    <property type="component" value="Unassembled WGS sequence"/>
</dbReference>
<dbReference type="PIRSF" id="PIRSF000980">
    <property type="entry name" value="RecC"/>
    <property type="match status" value="1"/>
</dbReference>
<comment type="miscellaneous">
    <text evidence="10">In the RecBCD complex, RecB has a slow 3'-5' helicase, an exonuclease activity and loads RecA onto ssDNA, RecD has a fast 5'-3' helicase activity, while RecC stimulates the ATPase and processivity of the RecB helicase and contributes to recognition of the Chi site.</text>
</comment>
<evidence type="ECO:0000256" key="2">
    <source>
        <dbReference type="ARBA" id="ARBA00022741"/>
    </source>
</evidence>
<evidence type="ECO:0000256" key="5">
    <source>
        <dbReference type="ARBA" id="ARBA00022806"/>
    </source>
</evidence>
<keyword evidence="13" id="KW-1185">Reference proteome</keyword>
<evidence type="ECO:0000256" key="1">
    <source>
        <dbReference type="ARBA" id="ARBA00022722"/>
    </source>
</evidence>
<dbReference type="PANTHER" id="PTHR30591:SF1">
    <property type="entry name" value="RECBCD ENZYME SUBUNIT RECC"/>
    <property type="match status" value="1"/>
</dbReference>
<gene>
    <name evidence="10 12" type="primary">recC</name>
    <name evidence="12" type="ORF">ACFPN1_14335</name>
</gene>
<dbReference type="HAMAP" id="MF_01486">
    <property type="entry name" value="RecC"/>
    <property type="match status" value="1"/>
</dbReference>
<dbReference type="Pfam" id="PF04257">
    <property type="entry name" value="Exonuc_V_gamma"/>
    <property type="match status" value="1"/>
</dbReference>
<name>A0ABW0SQF8_9GAMM</name>
<evidence type="ECO:0000256" key="4">
    <source>
        <dbReference type="ARBA" id="ARBA00022801"/>
    </source>
</evidence>
<comment type="caution">
    <text evidence="12">The sequence shown here is derived from an EMBL/GenBank/DDBJ whole genome shotgun (WGS) entry which is preliminary data.</text>
</comment>
<evidence type="ECO:0000256" key="9">
    <source>
        <dbReference type="ARBA" id="ARBA00023204"/>
    </source>
</evidence>
<evidence type="ECO:0000256" key="6">
    <source>
        <dbReference type="ARBA" id="ARBA00022839"/>
    </source>
</evidence>
<comment type="function">
    <text evidence="10">A helicase/nuclease that prepares dsDNA breaks (DSB) for recombinational DNA repair. Binds to DSBs and unwinds DNA via a highly rapid and processive ATP-dependent bidirectional helicase activity. Unwinds dsDNA until it encounters a Chi (crossover hotspot instigator) sequence from the 3' direction. Cuts ssDNA a few nucleotides 3' to the Chi site. The properties and activities of the enzyme are changed at Chi. The Chi-altered holoenzyme produces a long 3'-ssDNA overhang and facilitates RecA-binding to the ssDNA for homologous DNA recombination and repair. Holoenzyme degrades any linearized DNA that is unable to undergo homologous recombination. In the holoenzyme this subunit recognizes the wild-type Chi sequence, and when added to isolated RecB increases its ATP-dependent helicase processivity.</text>
</comment>
<reference evidence="13" key="1">
    <citation type="journal article" date="2019" name="Int. J. Syst. Evol. Microbiol.">
        <title>The Global Catalogue of Microorganisms (GCM) 10K type strain sequencing project: providing services to taxonomists for standard genome sequencing and annotation.</title>
        <authorList>
            <consortium name="The Broad Institute Genomics Platform"/>
            <consortium name="The Broad Institute Genome Sequencing Center for Infectious Disease"/>
            <person name="Wu L."/>
            <person name="Ma J."/>
        </authorList>
    </citation>
    <scope>NUCLEOTIDE SEQUENCE [LARGE SCALE GENOMIC DNA]</scope>
    <source>
        <strain evidence="13">KACC 11407</strain>
    </source>
</reference>
<keyword evidence="1 10" id="KW-0540">Nuclease</keyword>
<keyword evidence="5 10" id="KW-0347">Helicase</keyword>
<accession>A0ABW0SQF8</accession>
<keyword evidence="7 10" id="KW-0067">ATP-binding</keyword>
<dbReference type="InterPro" id="IPR041500">
    <property type="entry name" value="RecC_C"/>
</dbReference>
<dbReference type="RefSeq" id="WP_386755831.1">
    <property type="nucleotide sequence ID" value="NZ_JBHSNM010000006.1"/>
</dbReference>
<comment type="similarity">
    <text evidence="10">Belongs to the RecC family.</text>
</comment>
<keyword evidence="9 10" id="KW-0234">DNA repair</keyword>
<evidence type="ECO:0000313" key="12">
    <source>
        <dbReference type="EMBL" id="MFC5571239.1"/>
    </source>
</evidence>
<dbReference type="Gene3D" id="1.10.10.160">
    <property type="match status" value="1"/>
</dbReference>
<dbReference type="InterPro" id="IPR006697">
    <property type="entry name" value="RecC"/>
</dbReference>
<proteinExistence type="inferred from homology"/>
<dbReference type="Pfam" id="PF17946">
    <property type="entry name" value="RecC_C"/>
    <property type="match status" value="1"/>
</dbReference>
<dbReference type="GO" id="GO:0008854">
    <property type="term" value="F:exodeoxyribonuclease V activity"/>
    <property type="evidence" value="ECO:0007669"/>
    <property type="project" value="UniProtKB-EC"/>
</dbReference>
<comment type="subunit">
    <text evidence="10">Heterotrimer of RecB, RecC and RecD. All subunits contribute to DNA-binding.</text>
</comment>
<dbReference type="InterPro" id="IPR027417">
    <property type="entry name" value="P-loop_NTPase"/>
</dbReference>
<dbReference type="NCBIfam" id="TIGR01450">
    <property type="entry name" value="recC"/>
    <property type="match status" value="1"/>
</dbReference>
<sequence>MPATPDFRLYHSNALDVLAELLAAEVAKVPADGDWLRPDVVLVPQFSMRRWLQQVLAERLGICANLQFLTPGEFVDLALDRCLGPAPDADRLAPEALRWLLLRELRTAPPAALAGFLAGGADADPLKGWSLANALAETYEKYQAWRRDWLLDWERSSQRREGAIDWQATLWQRIARGRAHRARRIDDFLRRADPPPGLPPRLFVFACQNVSPDVLQVIARQSRVGTQHFYLHTPARAFWGDLSRWPDYTPADDDAFLRSVGADGDGAPNRLLAAWGQAGRDFVAGLVSGESVPTSFHLEPHVEPREDTLLGRLQRGVLDNLDVRELPASAHWPRAAVDRADSSLQFHACHTRLREVQVLHDQLRALLEAEAPEGGARLQPREIAVLAPDIDAYAPHIEAVFGGALGSAREIPYTIADTSPLASAPLAAAFLRLLELPLRALGVTDVLDLLAVPAIARRFDIDDNERGALAEWLDAAGARWGLDAADRARHGANDDGAYTFEFALDRLLLGYATGDDSAIAAGDALVAPWPELEGQATRALDGLLRLLDVLRRAGARLADAKPPAAWASDLDGLLEALFARLDEDDAIALKALHQAVASFARGAALAGFEAPVEHALVLDHFRRALSETDARAPFLSGGVCFGRMVPMRLIPFQVVCLLGMDEAAFPARDARDSVNLLARQLGTRERRVGDPSRRDADRYLFLQLFASAGRVLYLSWCGMDPRDNSRREPSAVVAELLDAAVDAHTARDEKARADLREALVVRHALQPFSPAAFGAAHVGETGDAAGRGDPRRFSFDARWRDAADTPIAARAEPVFAPPALWLPPPDRDEPVVLLDRVRSVLNRPHVAYLCDGLGLRLPEEEDSADEHEPLGRPDALRHYQLREATFAAWLRERRRPDARQLQRELLARAQLAPGSDGAAIVADLLDELAPFAVAALEGGFGTDAQRAPLDQPLATQRLRATLDGVHAQPSRLLRVVLRAKGRHGGHALRHGLDWLAASLLQLPVFELYRDKEDAPPLLRSRALVEPEQARAVLTALVALHERALAEPLPFLPKSGYAYYTAEQNGRNALTAAEALWSGKSFNPRERARPERSIATQLALRGRDPFTDGDALNRIRFGRIARAVFAAVEQARPFAVDEVLAVDDAAAAEALA</sequence>
<keyword evidence="8 10" id="KW-0238">DNA-binding</keyword>
<dbReference type="EMBL" id="JBHSNM010000006">
    <property type="protein sequence ID" value="MFC5571239.1"/>
    <property type="molecule type" value="Genomic_DNA"/>
</dbReference>
<dbReference type="SUPFAM" id="SSF52980">
    <property type="entry name" value="Restriction endonuclease-like"/>
    <property type="match status" value="1"/>
</dbReference>
<evidence type="ECO:0000256" key="3">
    <source>
        <dbReference type="ARBA" id="ARBA00022763"/>
    </source>
</evidence>
<feature type="domain" description="RecC C-terminal" evidence="11">
    <location>
        <begin position="832"/>
        <end position="1062"/>
    </location>
</feature>
<dbReference type="InterPro" id="IPR013986">
    <property type="entry name" value="DExx_box_DNA_helicase_dom_sf"/>
</dbReference>
<evidence type="ECO:0000313" key="13">
    <source>
        <dbReference type="Proteomes" id="UP001596036"/>
    </source>
</evidence>
<dbReference type="InterPro" id="IPR011335">
    <property type="entry name" value="Restrct_endonuc-II-like"/>
</dbReference>